<sequence length="353" mass="40555">MSTITYPSAGSWINSCLVSANSYKILSNEEETAASCLESGEAGIERLGGEHHYARVAASQDKQEAWMVLFEANAPEMHRLSQVLEEVQVHQLYQNGFFWPFDLTWDRAVKGYLIHPIDTVRFQPIRSFLGKVDAPRWQLSQSLFQRLDTLHTAGLSLGGFAREQVRVDTVSQQVCFWPSETCAQSRQETKGYRKGGYLCIPQTLTQKAADCGWPLDGQIRDLFSAAVLSFYLLFFTHPFVGSAYWSLMRESYKVQYQNYPDYIFDPEGNNHLGFLDFEQEILKQWNRTIPELRSLFDGLFLEVLHPDTAEHDPHAPHWNASRWAELLALDFQTNGAPEMQSKYPFEMIKNYQV</sequence>
<reference evidence="2" key="2">
    <citation type="submission" date="2021-04" db="EMBL/GenBank/DDBJ databases">
        <authorList>
            <person name="Gilroy R."/>
        </authorList>
    </citation>
    <scope>NUCLEOTIDE SEQUENCE</scope>
    <source>
        <strain evidence="2">ChiGjej6B6-1540</strain>
    </source>
</reference>
<name>A0A9D1UNJ4_9FIRM</name>
<comment type="caution">
    <text evidence="2">The sequence shown here is derived from an EMBL/GenBank/DDBJ whole genome shotgun (WGS) entry which is preliminary data.</text>
</comment>
<gene>
    <name evidence="2" type="ORF">H9868_07310</name>
</gene>
<dbReference type="Proteomes" id="UP000824192">
    <property type="component" value="Unassembled WGS sequence"/>
</dbReference>
<keyword evidence="1" id="KW-0812">Transmembrane</keyword>
<proteinExistence type="predicted"/>
<dbReference type="AlphaFoldDB" id="A0A9D1UNJ4"/>
<evidence type="ECO:0000313" key="3">
    <source>
        <dbReference type="Proteomes" id="UP000824192"/>
    </source>
</evidence>
<keyword evidence="1" id="KW-0472">Membrane</keyword>
<organism evidence="2 3">
    <name type="scientific">Candidatus Flavonifractor merdipullorum</name>
    <dbReference type="NCBI Taxonomy" id="2838590"/>
    <lineage>
        <taxon>Bacteria</taxon>
        <taxon>Bacillati</taxon>
        <taxon>Bacillota</taxon>
        <taxon>Clostridia</taxon>
        <taxon>Eubacteriales</taxon>
        <taxon>Oscillospiraceae</taxon>
        <taxon>Flavonifractor</taxon>
    </lineage>
</organism>
<evidence type="ECO:0000256" key="1">
    <source>
        <dbReference type="SAM" id="Phobius"/>
    </source>
</evidence>
<feature type="transmembrane region" description="Helical" evidence="1">
    <location>
        <begin position="222"/>
        <end position="247"/>
    </location>
</feature>
<keyword evidence="1" id="KW-1133">Transmembrane helix</keyword>
<accession>A0A9D1UNJ4</accession>
<evidence type="ECO:0000313" key="2">
    <source>
        <dbReference type="EMBL" id="HIW94332.1"/>
    </source>
</evidence>
<protein>
    <submittedName>
        <fullName evidence="2">Uncharacterized protein</fullName>
    </submittedName>
</protein>
<dbReference type="EMBL" id="DXGA01000156">
    <property type="protein sequence ID" value="HIW94332.1"/>
    <property type="molecule type" value="Genomic_DNA"/>
</dbReference>
<reference evidence="2" key="1">
    <citation type="journal article" date="2021" name="PeerJ">
        <title>Extensive microbial diversity within the chicken gut microbiome revealed by metagenomics and culture.</title>
        <authorList>
            <person name="Gilroy R."/>
            <person name="Ravi A."/>
            <person name="Getino M."/>
            <person name="Pursley I."/>
            <person name="Horton D.L."/>
            <person name="Alikhan N.F."/>
            <person name="Baker D."/>
            <person name="Gharbi K."/>
            <person name="Hall N."/>
            <person name="Watson M."/>
            <person name="Adriaenssens E.M."/>
            <person name="Foster-Nyarko E."/>
            <person name="Jarju S."/>
            <person name="Secka A."/>
            <person name="Antonio M."/>
            <person name="Oren A."/>
            <person name="Chaudhuri R.R."/>
            <person name="La Ragione R."/>
            <person name="Hildebrand F."/>
            <person name="Pallen M.J."/>
        </authorList>
    </citation>
    <scope>NUCLEOTIDE SEQUENCE</scope>
    <source>
        <strain evidence="2">ChiGjej6B6-1540</strain>
    </source>
</reference>